<keyword evidence="3" id="KW-1185">Reference proteome</keyword>
<evidence type="ECO:0000313" key="2">
    <source>
        <dbReference type="EMBL" id="OMJ84959.1"/>
    </source>
</evidence>
<comment type="caution">
    <text evidence="2">The sequence shown here is derived from an EMBL/GenBank/DDBJ whole genome shotgun (WGS) entry which is preliminary data.</text>
</comment>
<accession>A0A1R2C7I6</accession>
<keyword evidence="1" id="KW-0175">Coiled coil</keyword>
<dbReference type="AlphaFoldDB" id="A0A1R2C7I6"/>
<dbReference type="Proteomes" id="UP000187209">
    <property type="component" value="Unassembled WGS sequence"/>
</dbReference>
<gene>
    <name evidence="2" type="ORF">SteCoe_13870</name>
</gene>
<organism evidence="2 3">
    <name type="scientific">Stentor coeruleus</name>
    <dbReference type="NCBI Taxonomy" id="5963"/>
    <lineage>
        <taxon>Eukaryota</taxon>
        <taxon>Sar</taxon>
        <taxon>Alveolata</taxon>
        <taxon>Ciliophora</taxon>
        <taxon>Postciliodesmatophora</taxon>
        <taxon>Heterotrichea</taxon>
        <taxon>Heterotrichida</taxon>
        <taxon>Stentoridae</taxon>
        <taxon>Stentor</taxon>
    </lineage>
</organism>
<evidence type="ECO:0000256" key="1">
    <source>
        <dbReference type="SAM" id="Coils"/>
    </source>
</evidence>
<evidence type="ECO:0000313" key="3">
    <source>
        <dbReference type="Proteomes" id="UP000187209"/>
    </source>
</evidence>
<proteinExistence type="predicted"/>
<reference evidence="2 3" key="1">
    <citation type="submission" date="2016-11" db="EMBL/GenBank/DDBJ databases">
        <title>The macronuclear genome of Stentor coeruleus: a giant cell with tiny introns.</title>
        <authorList>
            <person name="Slabodnick M."/>
            <person name="Ruby J.G."/>
            <person name="Reiff S.B."/>
            <person name="Swart E.C."/>
            <person name="Gosai S."/>
            <person name="Prabakaran S."/>
            <person name="Witkowska E."/>
            <person name="Larue G.E."/>
            <person name="Fisher S."/>
            <person name="Freeman R.M."/>
            <person name="Gunawardena J."/>
            <person name="Chu W."/>
            <person name="Stover N.A."/>
            <person name="Gregory B.D."/>
            <person name="Nowacki M."/>
            <person name="Derisi J."/>
            <person name="Roy S.W."/>
            <person name="Marshall W.F."/>
            <person name="Sood P."/>
        </authorList>
    </citation>
    <scope>NUCLEOTIDE SEQUENCE [LARGE SCALE GENOMIC DNA]</scope>
    <source>
        <strain evidence="2">WM001</strain>
    </source>
</reference>
<sequence>MSFKYRNDFKFSESRELDQNKNPSIPVRPEVSYEEFKVQKEDLNYNTFEIQELRSEILALKQIIETKDIALLKVKEDLKNSTIANNKAVGEKRFLQEEILALQKEQEKILSEYEVILSKFESASSERTEKCKYIDFLENKVKILESENTELKSQSLQVELELQNLRNRDQDTQHEIKVFENQINSFQENEETYLTENRELKKHNDECAGKIVALAREIEELHRFLQAKDNSCKLMQQELKEYQDLLGNLKENEENLRRTAQEKDRAMQKIKDLLISIEEQDRKIEEKDKLLQSLQETIKRLTATCGTLQKDIENSLRNEERYKNRLREYEEKIELLLLREKEVQDYVLRKKERLKARNEAEIQLMTMLRSI</sequence>
<protein>
    <submittedName>
        <fullName evidence="2">Uncharacterized protein</fullName>
    </submittedName>
</protein>
<dbReference type="EMBL" id="MPUH01000253">
    <property type="protein sequence ID" value="OMJ84959.1"/>
    <property type="molecule type" value="Genomic_DNA"/>
</dbReference>
<dbReference type="Gene3D" id="1.10.287.2610">
    <property type="match status" value="1"/>
</dbReference>
<name>A0A1R2C7I6_9CILI</name>
<feature type="coiled-coil region" evidence="1">
    <location>
        <begin position="85"/>
        <end position="182"/>
    </location>
</feature>
<feature type="coiled-coil region" evidence="1">
    <location>
        <begin position="225"/>
        <end position="339"/>
    </location>
</feature>